<evidence type="ECO:0000313" key="3">
    <source>
        <dbReference type="EMBL" id="KPJ00334.1"/>
    </source>
</evidence>
<evidence type="ECO:0000259" key="2">
    <source>
        <dbReference type="PROSITE" id="PS51186"/>
    </source>
</evidence>
<dbReference type="InterPro" id="IPR016181">
    <property type="entry name" value="Acyl_CoA_acyltransferase"/>
</dbReference>
<dbReference type="EMBL" id="KQ459465">
    <property type="protein sequence ID" value="KPJ00334.1"/>
    <property type="molecule type" value="Genomic_DNA"/>
</dbReference>
<sequence length="408" mass="47186">MFSREEVVEDVTTEGQDICLNSEDALYLGYPYDTVRPQISQSDTSSIHSLQQSGHNYDSDSRSSPQHLDPPTSDDYEDRTRPQLNSIDMPWLEPDPPPAPDLVEVSEYEEIQLLKRVENLIPKVKDSNKKAHLHRFRAKLALRRLKRHKHLPIFDLDKTARLLRGYIADDPKVLMNAERILDRFQRSYLLDNLSGTVASQQRGAALVSRWEAAPFRSAYSGTLLRPYIRRDTSARPLWLRLTDELLTRTHRGEVGYVPRAPASLDYCYVRPQHIAPVNALLAQFFWPGIDMTEALQHPEFSCVVTYRRLVVGCAFLVPDAGHNEAYISFILTRPEWRNAKIATFMLYHLLQTCTGKDVTLHVSPTNPAIFLYQKFGFKVEELIQDFYEKYYDIDYKGCRHALFLRLVR</sequence>
<dbReference type="Gene3D" id="3.40.630.30">
    <property type="match status" value="1"/>
</dbReference>
<name>A0A194Q4Q8_PAPXU</name>
<keyword evidence="4" id="KW-1185">Reference proteome</keyword>
<dbReference type="CDD" id="cd04301">
    <property type="entry name" value="NAT_SF"/>
    <property type="match status" value="1"/>
</dbReference>
<gene>
    <name evidence="3" type="ORF">RR46_02722</name>
</gene>
<accession>A0A194Q4Q8</accession>
<feature type="compositionally biased region" description="Polar residues" evidence="1">
    <location>
        <begin position="40"/>
        <end position="66"/>
    </location>
</feature>
<protein>
    <submittedName>
        <fullName evidence="3">Cysteine-rich protein 2-binding protein</fullName>
    </submittedName>
</protein>
<dbReference type="AlphaFoldDB" id="A0A194Q4Q8"/>
<dbReference type="Proteomes" id="UP000053268">
    <property type="component" value="Unassembled WGS sequence"/>
</dbReference>
<feature type="region of interest" description="Disordered" evidence="1">
    <location>
        <begin position="40"/>
        <end position="81"/>
    </location>
</feature>
<evidence type="ECO:0000313" key="4">
    <source>
        <dbReference type="Proteomes" id="UP000053268"/>
    </source>
</evidence>
<dbReference type="PROSITE" id="PS51186">
    <property type="entry name" value="GNAT"/>
    <property type="match status" value="1"/>
</dbReference>
<proteinExistence type="predicted"/>
<dbReference type="FunFam" id="3.40.630.30:FF:000013">
    <property type="entry name" value="cysteine-rich protein 2-binding protein-like"/>
    <property type="match status" value="1"/>
</dbReference>
<feature type="domain" description="N-acetyltransferase" evidence="2">
    <location>
        <begin position="264"/>
        <end position="405"/>
    </location>
</feature>
<dbReference type="PANTHER" id="PTHR20916:SF26">
    <property type="entry name" value="CYSTEINE-RICH PROTEIN 2-BINDING PROTEIN"/>
    <property type="match status" value="1"/>
</dbReference>
<reference evidence="3 4" key="1">
    <citation type="journal article" date="2015" name="Nat. Commun.">
        <title>Outbred genome sequencing and CRISPR/Cas9 gene editing in butterflies.</title>
        <authorList>
            <person name="Li X."/>
            <person name="Fan D."/>
            <person name="Zhang W."/>
            <person name="Liu G."/>
            <person name="Zhang L."/>
            <person name="Zhao L."/>
            <person name="Fang X."/>
            <person name="Chen L."/>
            <person name="Dong Y."/>
            <person name="Chen Y."/>
            <person name="Ding Y."/>
            <person name="Zhao R."/>
            <person name="Feng M."/>
            <person name="Zhu Y."/>
            <person name="Feng Y."/>
            <person name="Jiang X."/>
            <person name="Zhu D."/>
            <person name="Xiang H."/>
            <person name="Feng X."/>
            <person name="Li S."/>
            <person name="Wang J."/>
            <person name="Zhang G."/>
            <person name="Kronforst M.R."/>
            <person name="Wang W."/>
        </authorList>
    </citation>
    <scope>NUCLEOTIDE SEQUENCE [LARGE SCALE GENOMIC DNA]</scope>
    <source>
        <strain evidence="3">Ya'a_city_454_Px</strain>
        <tissue evidence="3">Whole body</tissue>
    </source>
</reference>
<dbReference type="InterPro" id="IPR000182">
    <property type="entry name" value="GNAT_dom"/>
</dbReference>
<organism evidence="3 4">
    <name type="scientific">Papilio xuthus</name>
    <name type="common">Asian swallowtail butterfly</name>
    <dbReference type="NCBI Taxonomy" id="66420"/>
    <lineage>
        <taxon>Eukaryota</taxon>
        <taxon>Metazoa</taxon>
        <taxon>Ecdysozoa</taxon>
        <taxon>Arthropoda</taxon>
        <taxon>Hexapoda</taxon>
        <taxon>Insecta</taxon>
        <taxon>Pterygota</taxon>
        <taxon>Neoptera</taxon>
        <taxon>Endopterygota</taxon>
        <taxon>Lepidoptera</taxon>
        <taxon>Glossata</taxon>
        <taxon>Ditrysia</taxon>
        <taxon>Papilionoidea</taxon>
        <taxon>Papilionidae</taxon>
        <taxon>Papilioninae</taxon>
        <taxon>Papilio</taxon>
    </lineage>
</organism>
<dbReference type="STRING" id="66420.A0A194Q4Q8"/>
<evidence type="ECO:0000256" key="1">
    <source>
        <dbReference type="SAM" id="MobiDB-lite"/>
    </source>
</evidence>
<dbReference type="Pfam" id="PF00583">
    <property type="entry name" value="Acetyltransf_1"/>
    <property type="match status" value="1"/>
</dbReference>
<dbReference type="GO" id="GO:0004402">
    <property type="term" value="F:histone acetyltransferase activity"/>
    <property type="evidence" value="ECO:0007669"/>
    <property type="project" value="TreeGrafter"/>
</dbReference>
<dbReference type="SUPFAM" id="SSF55729">
    <property type="entry name" value="Acyl-CoA N-acyltransferases (Nat)"/>
    <property type="match status" value="1"/>
</dbReference>
<dbReference type="PANTHER" id="PTHR20916">
    <property type="entry name" value="CYSTEINE AND GLYCINE-RICH PROTEIN 2 BINDING PROTEIN"/>
    <property type="match status" value="1"/>
</dbReference>